<dbReference type="GO" id="GO:0034122">
    <property type="term" value="P:negative regulation of toll-like receptor signaling pathway"/>
    <property type="evidence" value="ECO:0007669"/>
    <property type="project" value="TreeGrafter"/>
</dbReference>
<dbReference type="SUPFAM" id="SSF63748">
    <property type="entry name" value="Tudor/PWWP/MBT"/>
    <property type="match status" value="1"/>
</dbReference>
<organism evidence="9 10">
    <name type="scientific">Muraenolepis orangiensis</name>
    <name type="common">Patagonian moray cod</name>
    <dbReference type="NCBI Taxonomy" id="630683"/>
    <lineage>
        <taxon>Eukaryota</taxon>
        <taxon>Metazoa</taxon>
        <taxon>Chordata</taxon>
        <taxon>Craniata</taxon>
        <taxon>Vertebrata</taxon>
        <taxon>Euteleostomi</taxon>
        <taxon>Actinopterygii</taxon>
        <taxon>Neopterygii</taxon>
        <taxon>Teleostei</taxon>
        <taxon>Neoteleostei</taxon>
        <taxon>Acanthomorphata</taxon>
        <taxon>Zeiogadaria</taxon>
        <taxon>Gadariae</taxon>
        <taxon>Gadiformes</taxon>
        <taxon>Muraenolepidoidei</taxon>
        <taxon>Muraenolepididae</taxon>
        <taxon>Muraenolepis</taxon>
    </lineage>
</organism>
<dbReference type="GO" id="GO:0016579">
    <property type="term" value="P:protein deubiquitination"/>
    <property type="evidence" value="ECO:0007669"/>
    <property type="project" value="TreeGrafter"/>
</dbReference>
<dbReference type="Proteomes" id="UP001148018">
    <property type="component" value="Unassembled WGS sequence"/>
</dbReference>
<name>A0A9Q0DC20_9TELE</name>
<feature type="region of interest" description="Disordered" evidence="6">
    <location>
        <begin position="165"/>
        <end position="221"/>
    </location>
</feature>
<feature type="region of interest" description="Disordered" evidence="6">
    <location>
        <begin position="559"/>
        <end position="587"/>
    </location>
</feature>
<dbReference type="InterPro" id="IPR038765">
    <property type="entry name" value="Papain-like_cys_pep_sf"/>
</dbReference>
<keyword evidence="10" id="KW-1185">Reference proteome</keyword>
<dbReference type="EMBL" id="JANIIK010000118">
    <property type="protein sequence ID" value="KAJ3585606.1"/>
    <property type="molecule type" value="Genomic_DNA"/>
</dbReference>
<gene>
    <name evidence="9" type="ORF">NHX12_014325</name>
</gene>
<comment type="catalytic activity">
    <reaction evidence="1">
        <text>Thiol-dependent hydrolysis of ester, thioester, amide, peptide and isopeptide bonds formed by the C-terminal Gly of ubiquitin (a 76-residue protein attached to proteins as an intracellular targeting signal).</text>
        <dbReference type="EC" id="3.4.19.12"/>
    </reaction>
</comment>
<feature type="compositionally biased region" description="Basic residues" evidence="6">
    <location>
        <begin position="712"/>
        <end position="731"/>
    </location>
</feature>
<dbReference type="InterPro" id="IPR050704">
    <property type="entry name" value="Peptidase_C85-like"/>
</dbReference>
<evidence type="ECO:0000256" key="5">
    <source>
        <dbReference type="ARBA" id="ARBA00022807"/>
    </source>
</evidence>
<reference evidence="9" key="1">
    <citation type="submission" date="2022-07" db="EMBL/GenBank/DDBJ databases">
        <title>Chromosome-level genome of Muraenolepis orangiensis.</title>
        <authorList>
            <person name="Kim J."/>
        </authorList>
    </citation>
    <scope>NUCLEOTIDE SEQUENCE</scope>
    <source>
        <strain evidence="9">KU_S4_2022</strain>
        <tissue evidence="9">Muscle</tissue>
    </source>
</reference>
<evidence type="ECO:0000313" key="10">
    <source>
        <dbReference type="Proteomes" id="UP001148018"/>
    </source>
</evidence>
<evidence type="ECO:0000259" key="8">
    <source>
        <dbReference type="PROSITE" id="PS50802"/>
    </source>
</evidence>
<keyword evidence="4" id="KW-0833">Ubl conjugation pathway</keyword>
<evidence type="ECO:0000256" key="3">
    <source>
        <dbReference type="ARBA" id="ARBA00022670"/>
    </source>
</evidence>
<evidence type="ECO:0000256" key="4">
    <source>
        <dbReference type="ARBA" id="ARBA00022786"/>
    </source>
</evidence>
<dbReference type="SUPFAM" id="SSF54001">
    <property type="entry name" value="Cysteine proteinases"/>
    <property type="match status" value="1"/>
</dbReference>
<dbReference type="Gene3D" id="3.90.70.80">
    <property type="match status" value="1"/>
</dbReference>
<dbReference type="AlphaFoldDB" id="A0A9Q0DC20"/>
<dbReference type="InterPro" id="IPR002999">
    <property type="entry name" value="Tudor"/>
</dbReference>
<evidence type="ECO:0000259" key="7">
    <source>
        <dbReference type="PROSITE" id="PS50304"/>
    </source>
</evidence>
<evidence type="ECO:0000313" key="9">
    <source>
        <dbReference type="EMBL" id="KAJ3585606.1"/>
    </source>
</evidence>
<feature type="compositionally biased region" description="Basic and acidic residues" evidence="6">
    <location>
        <begin position="171"/>
        <end position="180"/>
    </location>
</feature>
<evidence type="ECO:0000256" key="6">
    <source>
        <dbReference type="SAM" id="MobiDB-lite"/>
    </source>
</evidence>
<evidence type="ECO:0000256" key="2">
    <source>
        <dbReference type="ARBA" id="ARBA00012759"/>
    </source>
</evidence>
<dbReference type="GO" id="GO:0004843">
    <property type="term" value="F:cysteine-type deubiquitinase activity"/>
    <property type="evidence" value="ECO:0007669"/>
    <property type="project" value="UniProtKB-EC"/>
</dbReference>
<proteinExistence type="predicted"/>
<feature type="domain" description="OTU" evidence="8">
    <location>
        <begin position="21"/>
        <end position="134"/>
    </location>
</feature>
<evidence type="ECO:0000256" key="1">
    <source>
        <dbReference type="ARBA" id="ARBA00000707"/>
    </source>
</evidence>
<keyword evidence="5" id="KW-0788">Thiol protease</keyword>
<dbReference type="GO" id="GO:1903093">
    <property type="term" value="P:regulation of protein K48-linked deubiquitination"/>
    <property type="evidence" value="ECO:0007669"/>
    <property type="project" value="TreeGrafter"/>
</dbReference>
<dbReference type="GO" id="GO:0061578">
    <property type="term" value="F:K63-linked deubiquitinase activity"/>
    <property type="evidence" value="ECO:0007669"/>
    <property type="project" value="TreeGrafter"/>
</dbReference>
<dbReference type="GO" id="GO:2000660">
    <property type="term" value="P:negative regulation of interleukin-1-mediated signaling pathway"/>
    <property type="evidence" value="ECO:0007669"/>
    <property type="project" value="TreeGrafter"/>
</dbReference>
<protein>
    <recommendedName>
        <fullName evidence="2">ubiquitinyl hydrolase 1</fullName>
        <ecNumber evidence="2">3.4.19.12</ecNumber>
    </recommendedName>
</protein>
<dbReference type="EC" id="3.4.19.12" evidence="2"/>
<sequence length="753" mass="82848">MEEGGHPSEKRMDDFFMSLGLKRKKIAKDGSCLFRAVAEQVLLCQSRHTEVRARCVEFLKDNRELYEAFIEGDFEDYHWVGEVEMNALAIIYKRDFLIFQEPGKAAVNITANGFKDQIQLCFLNGNHYDCVYPISHIQNTAFCQSLLYELLYERVFKEDRSVLGMGQRGGRRSELTDDHMAACPSSDESETEDPIWIQDEASKQGGQQNRGRGRGRGRGLSERLRRSLNPNLLRNVDYDVWLSSKRVQQKKDFCMAAGLQYSVGDPCQVSLEEGGRSYRGSIRKVSPSNGPVTVYVEEQGREVSVPLLKLCPVSETSWKSVVTGEKRTNGQAQAPEWVEPKGRGKLLPSSAPPSASKAALVEIELRDEQNFPALAAGQVDAPIPDDVTSPPPPSPLPVLIPPPQHPAPLYPNTSELSELHPNIFNPLNSKTLCPLYPNNLDPIPLYPSPHTFTPPSQPEPGHGTVPLQQLSQLHQDLLYPGFPTGCMGDALATPAYSYSKTGDDLPPDLDRIRWFFNLGVKAYNHPMLPPFIYLQRAAPLQPGHPSGYPSLGHRPQFPGALSPGLQLYPSDQHLPSPGRPPGPGLHHLELESYSATGANAASGSMMANVGMGVPAAGGPADQGLSRSVLLIDPLNTPIWISEPKFQDSIGAGTSAAHGHCPSPTSNSGHHNYRPYHGSMINPADPYVHMRVGPGLGAGMETWNGPEPGSSNRRGRRGNQHQRRGRGYRRSYARGVVPNHSHYNPAPRTDQGYY</sequence>
<comment type="caution">
    <text evidence="9">The sequence shown here is derived from an EMBL/GenBank/DDBJ whole genome shotgun (WGS) entry which is preliminary data.</text>
</comment>
<feature type="region of interest" description="Disordered" evidence="6">
    <location>
        <begin position="697"/>
        <end position="753"/>
    </location>
</feature>
<dbReference type="InterPro" id="IPR003323">
    <property type="entry name" value="OTU_dom"/>
</dbReference>
<dbReference type="GO" id="GO:0006508">
    <property type="term" value="P:proteolysis"/>
    <property type="evidence" value="ECO:0007669"/>
    <property type="project" value="UniProtKB-KW"/>
</dbReference>
<feature type="region of interest" description="Disordered" evidence="6">
    <location>
        <begin position="652"/>
        <end position="676"/>
    </location>
</feature>
<feature type="domain" description="Tudor" evidence="7">
    <location>
        <begin position="260"/>
        <end position="320"/>
    </location>
</feature>
<accession>A0A9Q0DC20</accession>
<dbReference type="PANTHER" id="PTHR12419:SF9">
    <property type="entry name" value="OTU DOMAIN-CONTAINING PROTEIN 4"/>
    <property type="match status" value="1"/>
</dbReference>
<dbReference type="PROSITE" id="PS50304">
    <property type="entry name" value="TUDOR"/>
    <property type="match status" value="1"/>
</dbReference>
<dbReference type="OrthoDB" id="10017659at2759"/>
<dbReference type="PROSITE" id="PS50802">
    <property type="entry name" value="OTU"/>
    <property type="match status" value="1"/>
</dbReference>
<keyword evidence="5" id="KW-0378">Hydrolase</keyword>
<dbReference type="Pfam" id="PF02338">
    <property type="entry name" value="OTU"/>
    <property type="match status" value="1"/>
</dbReference>
<dbReference type="PANTHER" id="PTHR12419">
    <property type="entry name" value="OTU DOMAIN CONTAINING PROTEIN"/>
    <property type="match status" value="1"/>
</dbReference>
<keyword evidence="3" id="KW-0645">Protease</keyword>